<protein>
    <submittedName>
        <fullName evidence="2">Nitroreductase</fullName>
    </submittedName>
</protein>
<dbReference type="AlphaFoldDB" id="A0A0N4Z183"/>
<reference evidence="2" key="1">
    <citation type="submission" date="2017-02" db="UniProtKB">
        <authorList>
            <consortium name="WormBaseParasite"/>
        </authorList>
    </citation>
    <scope>IDENTIFICATION</scope>
</reference>
<organism evidence="1 2">
    <name type="scientific">Parastrongyloides trichosuri</name>
    <name type="common">Possum-specific nematode worm</name>
    <dbReference type="NCBI Taxonomy" id="131310"/>
    <lineage>
        <taxon>Eukaryota</taxon>
        <taxon>Metazoa</taxon>
        <taxon>Ecdysozoa</taxon>
        <taxon>Nematoda</taxon>
        <taxon>Chromadorea</taxon>
        <taxon>Rhabditida</taxon>
        <taxon>Tylenchina</taxon>
        <taxon>Panagrolaimomorpha</taxon>
        <taxon>Strongyloidoidea</taxon>
        <taxon>Strongyloididae</taxon>
        <taxon>Parastrongyloides</taxon>
    </lineage>
</organism>
<name>A0A0N4Z183_PARTI</name>
<dbReference type="Proteomes" id="UP000038045">
    <property type="component" value="Unplaced"/>
</dbReference>
<keyword evidence="1" id="KW-1185">Reference proteome</keyword>
<sequence>LHHNNWCVEFQNICKQLVIIGGYDRLRKVNVLPLVKVSGTSFWES</sequence>
<accession>A0A0N4Z183</accession>
<evidence type="ECO:0000313" key="1">
    <source>
        <dbReference type="Proteomes" id="UP000038045"/>
    </source>
</evidence>
<evidence type="ECO:0000313" key="2">
    <source>
        <dbReference type="WBParaSite" id="PTRK_0000045750.1"/>
    </source>
</evidence>
<proteinExistence type="predicted"/>
<dbReference type="WBParaSite" id="PTRK_0000045750.1">
    <property type="protein sequence ID" value="PTRK_0000045750.1"/>
    <property type="gene ID" value="PTRK_0000045750"/>
</dbReference>